<comment type="caution">
    <text evidence="1">The sequence shown here is derived from an EMBL/GenBank/DDBJ whole genome shotgun (WGS) entry which is preliminary data.</text>
</comment>
<evidence type="ECO:0000313" key="1">
    <source>
        <dbReference type="EMBL" id="MPN51922.1"/>
    </source>
</evidence>
<protein>
    <submittedName>
        <fullName evidence="1">Uncharacterized protein</fullName>
    </submittedName>
</protein>
<reference evidence="1" key="1">
    <citation type="submission" date="2019-08" db="EMBL/GenBank/DDBJ databases">
        <authorList>
            <person name="Kucharzyk K."/>
            <person name="Murdoch R.W."/>
            <person name="Higgins S."/>
            <person name="Loffler F."/>
        </authorList>
    </citation>
    <scope>NUCLEOTIDE SEQUENCE</scope>
</reference>
<accession>A0A645IM53</accession>
<dbReference type="EMBL" id="VSSQ01117502">
    <property type="protein sequence ID" value="MPN51922.1"/>
    <property type="molecule type" value="Genomic_DNA"/>
</dbReference>
<proteinExistence type="predicted"/>
<name>A0A645IM53_9ZZZZ</name>
<gene>
    <name evidence="1" type="ORF">SDC9_199573</name>
</gene>
<organism evidence="1">
    <name type="scientific">bioreactor metagenome</name>
    <dbReference type="NCBI Taxonomy" id="1076179"/>
    <lineage>
        <taxon>unclassified sequences</taxon>
        <taxon>metagenomes</taxon>
        <taxon>ecological metagenomes</taxon>
    </lineage>
</organism>
<dbReference type="AlphaFoldDB" id="A0A645IM53"/>
<sequence length="59" mass="6600">MVLEVFVVSQLPLAPGVFVRPVVPFPRKINPFRMSELVAHKIQVASVYGSGRNQPDHLM</sequence>